<sequence length="22" mass="2807">MWKGLWLNRMWFDAIPFVRVKL</sequence>
<gene>
    <name evidence="1" type="ORF">BQ8482_380249</name>
</gene>
<protein>
    <submittedName>
        <fullName evidence="1">Uncharacterized protein</fullName>
    </submittedName>
</protein>
<evidence type="ECO:0000313" key="1">
    <source>
        <dbReference type="EMBL" id="SJM34066.1"/>
    </source>
</evidence>
<evidence type="ECO:0000313" key="2">
    <source>
        <dbReference type="Proteomes" id="UP000245698"/>
    </source>
</evidence>
<dbReference type="EMBL" id="FUIG01000046">
    <property type="protein sequence ID" value="SJM34066.1"/>
    <property type="molecule type" value="Genomic_DNA"/>
</dbReference>
<reference evidence="2" key="1">
    <citation type="submission" date="2016-12" db="EMBL/GenBank/DDBJ databases">
        <authorList>
            <person name="Brunel B."/>
        </authorList>
    </citation>
    <scope>NUCLEOTIDE SEQUENCE [LARGE SCALE GENOMIC DNA]</scope>
</reference>
<keyword evidence="2" id="KW-1185">Reference proteome</keyword>
<organism evidence="1 2">
    <name type="scientific">Mesorhizobium delmotii</name>
    <dbReference type="NCBI Taxonomy" id="1631247"/>
    <lineage>
        <taxon>Bacteria</taxon>
        <taxon>Pseudomonadati</taxon>
        <taxon>Pseudomonadota</taxon>
        <taxon>Alphaproteobacteria</taxon>
        <taxon>Hyphomicrobiales</taxon>
        <taxon>Phyllobacteriaceae</taxon>
        <taxon>Mesorhizobium</taxon>
    </lineage>
</organism>
<name>A0A2P9ASC1_9HYPH</name>
<accession>A0A2P9ASC1</accession>
<proteinExistence type="predicted"/>
<dbReference type="Proteomes" id="UP000245698">
    <property type="component" value="Unassembled WGS sequence"/>
</dbReference>
<dbReference type="AlphaFoldDB" id="A0A2P9ASC1"/>